<evidence type="ECO:0000256" key="4">
    <source>
        <dbReference type="ARBA" id="ARBA00022989"/>
    </source>
</evidence>
<evidence type="ECO:0000256" key="1">
    <source>
        <dbReference type="ARBA" id="ARBA00004429"/>
    </source>
</evidence>
<dbReference type="PANTHER" id="PTHR43124:SF3">
    <property type="entry name" value="CHLORAMPHENICOL EFFLUX PUMP RV0191"/>
    <property type="match status" value="1"/>
</dbReference>
<dbReference type="InterPro" id="IPR050189">
    <property type="entry name" value="MFS_Efflux_Transporters"/>
</dbReference>
<evidence type="ECO:0000256" key="5">
    <source>
        <dbReference type="ARBA" id="ARBA00023136"/>
    </source>
</evidence>
<sequence>MTKTFQKKYLILWCLANLFFAFQFILRLSAGILREDIIQKFSVDAASFGTLAGYYYLGYSGAQIPLGIMLDRLSFRFVTSIAIATAGIGTLTFVTTDNWNLLLLGRFLIGVGSGVAFLSVAKITTTHFEEKYHSLLLGFSFTFGLIGAVFGATPMQLLFDKFGYNDTFNTLALTAFLLAGMMLLFGKMDTVRNTDTNNIFSSVIKLLLNPKILLIGISGGLMVGSLEGFADVWAIPFFSQIFAMSKNESRTITSFVYIGMCFGGPLLALAAGLIRSANFMIFLTGTFTIIVFLILFYLPPLSLTTSAILMFVLGIFCCYQVLVFTVVSSQVEASSAGLAIAVTNCINMSFGHFFHSVIGNALQNNWNGEVNEMGSAIYTIDNFIYALAIIPICCFIGQLGFGFLALKSKNTKPKL</sequence>
<evidence type="ECO:0000256" key="6">
    <source>
        <dbReference type="SAM" id="Phobius"/>
    </source>
</evidence>
<proteinExistence type="predicted"/>
<gene>
    <name evidence="8" type="ORF">Megvenef_00789</name>
</gene>
<comment type="caution">
    <text evidence="8">The sequence shown here is derived from an EMBL/GenBank/DDBJ whole genome shotgun (WGS) entry which is preliminary data.</text>
</comment>
<dbReference type="PANTHER" id="PTHR43124">
    <property type="entry name" value="PURINE EFFLUX PUMP PBUE"/>
    <property type="match status" value="1"/>
</dbReference>
<evidence type="ECO:0000259" key="7">
    <source>
        <dbReference type="PROSITE" id="PS50850"/>
    </source>
</evidence>
<evidence type="ECO:0000313" key="8">
    <source>
        <dbReference type="EMBL" id="MEA0970820.1"/>
    </source>
</evidence>
<feature type="transmembrane region" description="Helical" evidence="6">
    <location>
        <begin position="53"/>
        <end position="70"/>
    </location>
</feature>
<feature type="transmembrane region" description="Helical" evidence="6">
    <location>
        <begin position="101"/>
        <end position="123"/>
    </location>
</feature>
<feature type="transmembrane region" description="Helical" evidence="6">
    <location>
        <begin position="12"/>
        <end position="33"/>
    </location>
</feature>
<name>A0ABU5NCC9_9RICK</name>
<feature type="domain" description="Major facilitator superfamily (MFS) profile" evidence="7">
    <location>
        <begin position="9"/>
        <end position="409"/>
    </location>
</feature>
<keyword evidence="9" id="KW-1185">Reference proteome</keyword>
<dbReference type="InterPro" id="IPR011701">
    <property type="entry name" value="MFS"/>
</dbReference>
<keyword evidence="5 6" id="KW-0472">Membrane</keyword>
<comment type="subcellular location">
    <subcellularLocation>
        <location evidence="1">Cell inner membrane</location>
        <topology evidence="1">Multi-pass membrane protein</topology>
    </subcellularLocation>
</comment>
<evidence type="ECO:0000313" key="9">
    <source>
        <dbReference type="Proteomes" id="UP001291687"/>
    </source>
</evidence>
<feature type="transmembrane region" description="Helical" evidence="6">
    <location>
        <begin position="305"/>
        <end position="327"/>
    </location>
</feature>
<keyword evidence="2" id="KW-1003">Cell membrane</keyword>
<dbReference type="SUPFAM" id="SSF103473">
    <property type="entry name" value="MFS general substrate transporter"/>
    <property type="match status" value="1"/>
</dbReference>
<dbReference type="Proteomes" id="UP001291687">
    <property type="component" value="Unassembled WGS sequence"/>
</dbReference>
<reference evidence="8 9" key="1">
    <citation type="submission" date="2023-03" db="EMBL/GenBank/DDBJ databases">
        <title>Host association and intracellularity evolved multiple times independently in the Rickettsiales.</title>
        <authorList>
            <person name="Castelli M."/>
            <person name="Nardi T."/>
            <person name="Gammuto L."/>
            <person name="Bellinzona G."/>
            <person name="Sabaneyeva E."/>
            <person name="Potekhin A."/>
            <person name="Serra V."/>
            <person name="Petroni G."/>
            <person name="Sassera D."/>
        </authorList>
    </citation>
    <scope>NUCLEOTIDE SEQUENCE [LARGE SCALE GENOMIC DNA]</scope>
    <source>
        <strain evidence="8 9">Sr 2-6</strain>
    </source>
</reference>
<feature type="transmembrane region" description="Helical" evidence="6">
    <location>
        <begin position="77"/>
        <end position="95"/>
    </location>
</feature>
<dbReference type="InterPro" id="IPR036259">
    <property type="entry name" value="MFS_trans_sf"/>
</dbReference>
<dbReference type="InterPro" id="IPR020846">
    <property type="entry name" value="MFS_dom"/>
</dbReference>
<dbReference type="Gene3D" id="1.20.1250.20">
    <property type="entry name" value="MFS general substrate transporter like domains"/>
    <property type="match status" value="1"/>
</dbReference>
<keyword evidence="3 6" id="KW-0812">Transmembrane</keyword>
<keyword evidence="4 6" id="KW-1133">Transmembrane helix</keyword>
<feature type="transmembrane region" description="Helical" evidence="6">
    <location>
        <begin position="167"/>
        <end position="185"/>
    </location>
</feature>
<feature type="transmembrane region" description="Helical" evidence="6">
    <location>
        <begin position="281"/>
        <end position="299"/>
    </location>
</feature>
<evidence type="ECO:0000256" key="3">
    <source>
        <dbReference type="ARBA" id="ARBA00022692"/>
    </source>
</evidence>
<feature type="transmembrane region" description="Helical" evidence="6">
    <location>
        <begin position="135"/>
        <end position="155"/>
    </location>
</feature>
<dbReference type="EMBL" id="JARJFB010000049">
    <property type="protein sequence ID" value="MEA0970820.1"/>
    <property type="molecule type" value="Genomic_DNA"/>
</dbReference>
<feature type="transmembrane region" description="Helical" evidence="6">
    <location>
        <begin position="339"/>
        <end position="363"/>
    </location>
</feature>
<protein>
    <submittedName>
        <fullName evidence="8">MFS transporter</fullName>
    </submittedName>
</protein>
<evidence type="ECO:0000256" key="2">
    <source>
        <dbReference type="ARBA" id="ARBA00022475"/>
    </source>
</evidence>
<accession>A0ABU5NCC9</accession>
<dbReference type="PROSITE" id="PS50850">
    <property type="entry name" value="MFS"/>
    <property type="match status" value="1"/>
</dbReference>
<organism evidence="8 9">
    <name type="scientific">Candidatus Megaera venefica</name>
    <dbReference type="NCBI Taxonomy" id="2055910"/>
    <lineage>
        <taxon>Bacteria</taxon>
        <taxon>Pseudomonadati</taxon>
        <taxon>Pseudomonadota</taxon>
        <taxon>Alphaproteobacteria</taxon>
        <taxon>Rickettsiales</taxon>
        <taxon>Rickettsiaceae</taxon>
        <taxon>Candidatus Megaera</taxon>
    </lineage>
</organism>
<feature type="transmembrane region" description="Helical" evidence="6">
    <location>
        <begin position="212"/>
        <end position="235"/>
    </location>
</feature>
<feature type="transmembrane region" description="Helical" evidence="6">
    <location>
        <begin position="383"/>
        <end position="406"/>
    </location>
</feature>
<feature type="transmembrane region" description="Helical" evidence="6">
    <location>
        <begin position="255"/>
        <end position="274"/>
    </location>
</feature>
<dbReference type="Pfam" id="PF07690">
    <property type="entry name" value="MFS_1"/>
    <property type="match status" value="1"/>
</dbReference>